<dbReference type="FunFam" id="3.30.300.30:FF:000007">
    <property type="entry name" value="4-coumarate--CoA ligase 2"/>
    <property type="match status" value="1"/>
</dbReference>
<evidence type="ECO:0000256" key="2">
    <source>
        <dbReference type="ARBA" id="ARBA00022598"/>
    </source>
</evidence>
<protein>
    <recommendedName>
        <fullName evidence="8">4-coumarate--CoA ligase</fullName>
    </recommendedName>
</protein>
<dbReference type="InterPro" id="IPR045851">
    <property type="entry name" value="AMP-bd_C_sf"/>
</dbReference>
<dbReference type="GO" id="GO:0016405">
    <property type="term" value="F:CoA-ligase activity"/>
    <property type="evidence" value="ECO:0007669"/>
    <property type="project" value="TreeGrafter"/>
</dbReference>
<dbReference type="InterPro" id="IPR042099">
    <property type="entry name" value="ANL_N_sf"/>
</dbReference>
<accession>A0AAV8SD28</accession>
<reference evidence="6 7" key="1">
    <citation type="submission" date="2021-09" db="EMBL/GenBank/DDBJ databases">
        <title>Genomic insights and catalytic innovation underlie evolution of tropane alkaloids biosynthesis.</title>
        <authorList>
            <person name="Wang Y.-J."/>
            <person name="Tian T."/>
            <person name="Huang J.-P."/>
            <person name="Huang S.-X."/>
        </authorList>
    </citation>
    <scope>NUCLEOTIDE SEQUENCE [LARGE SCALE GENOMIC DNA]</scope>
    <source>
        <strain evidence="6">KIB-2018</strain>
        <tissue evidence="6">Leaf</tissue>
    </source>
</reference>
<dbReference type="PANTHER" id="PTHR24096:SF160">
    <property type="entry name" value="4-COUMARATE--COA LIGASE-LIKE 9"/>
    <property type="match status" value="1"/>
</dbReference>
<evidence type="ECO:0000256" key="3">
    <source>
        <dbReference type="SAM" id="MobiDB-lite"/>
    </source>
</evidence>
<evidence type="ECO:0000313" key="7">
    <source>
        <dbReference type="Proteomes" id="UP001159364"/>
    </source>
</evidence>
<sequence>MTQQSAPSSTLRLHDTASPMTHRDASTILVDPRSGFNSVTSIFHSLRPPLQLPPVNIPITAADYSLSLLATSPWSLDHTSALINSATGRRVSYSEFTGATVSLASYLQRVVGLTKNDTAFVLCSNSIEVPILYFSLLYLGVVVSPGNPVSTVSEIARQVELCKPVIAFATSSTAHKLPKLKRKTILLDSPEFDTIITTKTDQTRDFLRVDVSQTDVAAILYSSGTTGKVKGVMLTHRNLIAEVSAFYTLKRERKSPAVIFYTVPYFHVYGFFYSFKSVALSETVVVMEKFELKKMLTAMEEFRVTHVAVAPPVVVSMTKSGLTDEYDLRSLERVGSGGAPLGKDVIASFKSRFPSVQLWQGYGLTESCGGVFRQAAAEECVRSGSVGRLCGGCEAKIVDPETGNALPPGKHGELWIRGPIVMKGYVGDPEATSATLVSDGWLRTGDLCYIDEEGFLFVVDRLKELIKYKGYQVPPAELEQLLQSHPEIADAAVIPFPDDEAGQIPMAFVVKQPHSNLNEQEVVNYVAQQVAPYKKVRRVVFINSIPKSSAGKILRKDLRSMVLPGSRM</sequence>
<dbReference type="Gene3D" id="3.40.50.12780">
    <property type="entry name" value="N-terminal domain of ligase-like"/>
    <property type="match status" value="1"/>
</dbReference>
<dbReference type="Pfam" id="PF00501">
    <property type="entry name" value="AMP-binding"/>
    <property type="match status" value="1"/>
</dbReference>
<evidence type="ECO:0000259" key="4">
    <source>
        <dbReference type="Pfam" id="PF00501"/>
    </source>
</evidence>
<keyword evidence="2" id="KW-0436">Ligase</keyword>
<dbReference type="SUPFAM" id="SSF56801">
    <property type="entry name" value="Acetyl-CoA synthetase-like"/>
    <property type="match status" value="1"/>
</dbReference>
<dbReference type="PANTHER" id="PTHR24096">
    <property type="entry name" value="LONG-CHAIN-FATTY-ACID--COA LIGASE"/>
    <property type="match status" value="1"/>
</dbReference>
<feature type="region of interest" description="Disordered" evidence="3">
    <location>
        <begin position="1"/>
        <end position="22"/>
    </location>
</feature>
<feature type="compositionally biased region" description="Polar residues" evidence="3">
    <location>
        <begin position="1"/>
        <end position="11"/>
    </location>
</feature>
<name>A0AAV8SD28_9ROSI</name>
<feature type="domain" description="AMP-binding enzyme C-terminal" evidence="5">
    <location>
        <begin position="477"/>
        <end position="552"/>
    </location>
</feature>
<evidence type="ECO:0000256" key="1">
    <source>
        <dbReference type="ARBA" id="ARBA00006432"/>
    </source>
</evidence>
<dbReference type="EMBL" id="JAIWQS010000011">
    <property type="protein sequence ID" value="KAJ8750102.1"/>
    <property type="molecule type" value="Genomic_DNA"/>
</dbReference>
<dbReference type="CDD" id="cd05904">
    <property type="entry name" value="4CL"/>
    <property type="match status" value="1"/>
</dbReference>
<dbReference type="InterPro" id="IPR000873">
    <property type="entry name" value="AMP-dep_synth/lig_dom"/>
</dbReference>
<dbReference type="InterPro" id="IPR025110">
    <property type="entry name" value="AMP-bd_C"/>
</dbReference>
<dbReference type="AlphaFoldDB" id="A0AAV8SD28"/>
<evidence type="ECO:0000259" key="5">
    <source>
        <dbReference type="Pfam" id="PF13193"/>
    </source>
</evidence>
<gene>
    <name evidence="6" type="ORF">K2173_014017</name>
</gene>
<proteinExistence type="inferred from homology"/>
<dbReference type="Pfam" id="PF13193">
    <property type="entry name" value="AMP-binding_C"/>
    <property type="match status" value="1"/>
</dbReference>
<comment type="caution">
    <text evidence="6">The sequence shown here is derived from an EMBL/GenBank/DDBJ whole genome shotgun (WGS) entry which is preliminary data.</text>
</comment>
<dbReference type="Gene3D" id="3.30.300.30">
    <property type="match status" value="1"/>
</dbReference>
<comment type="similarity">
    <text evidence="1">Belongs to the ATP-dependent AMP-binding enzyme family.</text>
</comment>
<organism evidence="6 7">
    <name type="scientific">Erythroxylum novogranatense</name>
    <dbReference type="NCBI Taxonomy" id="1862640"/>
    <lineage>
        <taxon>Eukaryota</taxon>
        <taxon>Viridiplantae</taxon>
        <taxon>Streptophyta</taxon>
        <taxon>Embryophyta</taxon>
        <taxon>Tracheophyta</taxon>
        <taxon>Spermatophyta</taxon>
        <taxon>Magnoliopsida</taxon>
        <taxon>eudicotyledons</taxon>
        <taxon>Gunneridae</taxon>
        <taxon>Pentapetalae</taxon>
        <taxon>rosids</taxon>
        <taxon>fabids</taxon>
        <taxon>Malpighiales</taxon>
        <taxon>Erythroxylaceae</taxon>
        <taxon>Erythroxylum</taxon>
    </lineage>
</organism>
<dbReference type="PROSITE" id="PS00455">
    <property type="entry name" value="AMP_BINDING"/>
    <property type="match status" value="1"/>
</dbReference>
<keyword evidence="7" id="KW-1185">Reference proteome</keyword>
<dbReference type="InterPro" id="IPR020845">
    <property type="entry name" value="AMP-binding_CS"/>
</dbReference>
<evidence type="ECO:0000313" key="6">
    <source>
        <dbReference type="EMBL" id="KAJ8750102.1"/>
    </source>
</evidence>
<evidence type="ECO:0008006" key="8">
    <source>
        <dbReference type="Google" id="ProtNLM"/>
    </source>
</evidence>
<dbReference type="Proteomes" id="UP001159364">
    <property type="component" value="Linkage Group LG11"/>
</dbReference>
<feature type="domain" description="AMP-dependent synthetase/ligase" evidence="4">
    <location>
        <begin position="81"/>
        <end position="425"/>
    </location>
</feature>